<evidence type="ECO:0000313" key="5">
    <source>
        <dbReference type="EMBL" id="APG49066.1"/>
    </source>
</evidence>
<dbReference type="InterPro" id="IPR036390">
    <property type="entry name" value="WH_DNA-bd_sf"/>
</dbReference>
<evidence type="ECO:0000256" key="1">
    <source>
        <dbReference type="ARBA" id="ARBA00023015"/>
    </source>
</evidence>
<dbReference type="InterPro" id="IPR036388">
    <property type="entry name" value="WH-like_DNA-bd_sf"/>
</dbReference>
<evidence type="ECO:0000256" key="2">
    <source>
        <dbReference type="ARBA" id="ARBA00023125"/>
    </source>
</evidence>
<dbReference type="PANTHER" id="PTHR33164:SF89">
    <property type="entry name" value="MARR FAMILY REGULATORY PROTEIN"/>
    <property type="match status" value="1"/>
</dbReference>
<evidence type="ECO:0000256" key="3">
    <source>
        <dbReference type="ARBA" id="ARBA00023163"/>
    </source>
</evidence>
<dbReference type="SMART" id="SM00347">
    <property type="entry name" value="HTH_MARR"/>
    <property type="match status" value="1"/>
</dbReference>
<organism evidence="5 6">
    <name type="scientific">Phaeobacter porticola</name>
    <dbReference type="NCBI Taxonomy" id="1844006"/>
    <lineage>
        <taxon>Bacteria</taxon>
        <taxon>Pseudomonadati</taxon>
        <taxon>Pseudomonadota</taxon>
        <taxon>Alphaproteobacteria</taxon>
        <taxon>Rhodobacterales</taxon>
        <taxon>Roseobacteraceae</taxon>
        <taxon>Phaeobacter</taxon>
    </lineage>
</organism>
<evidence type="ECO:0000313" key="6">
    <source>
        <dbReference type="Proteomes" id="UP000183859"/>
    </source>
</evidence>
<gene>
    <name evidence="5" type="ORF">PhaeoP97_03716</name>
</gene>
<dbReference type="Proteomes" id="UP000183859">
    <property type="component" value="Plasmid pP97_a"/>
</dbReference>
<keyword evidence="5" id="KW-0614">Plasmid</keyword>
<dbReference type="GO" id="GO:0003677">
    <property type="term" value="F:DNA binding"/>
    <property type="evidence" value="ECO:0007669"/>
    <property type="project" value="UniProtKB-KW"/>
</dbReference>
<evidence type="ECO:0000259" key="4">
    <source>
        <dbReference type="PROSITE" id="PS50995"/>
    </source>
</evidence>
<dbReference type="PANTHER" id="PTHR33164">
    <property type="entry name" value="TRANSCRIPTIONAL REGULATOR, MARR FAMILY"/>
    <property type="match status" value="1"/>
</dbReference>
<dbReference type="InterPro" id="IPR000835">
    <property type="entry name" value="HTH_MarR-typ"/>
</dbReference>
<keyword evidence="3" id="KW-0804">Transcription</keyword>
<dbReference type="InterPro" id="IPR039422">
    <property type="entry name" value="MarR/SlyA-like"/>
</dbReference>
<dbReference type="InterPro" id="IPR023187">
    <property type="entry name" value="Tscrpt_reg_MarR-type_CS"/>
</dbReference>
<dbReference type="KEGG" id="php:PhaeoP97_03716"/>
<dbReference type="EMBL" id="CP016365">
    <property type="protein sequence ID" value="APG49066.1"/>
    <property type="molecule type" value="Genomic_DNA"/>
</dbReference>
<protein>
    <submittedName>
        <fullName evidence="5">Transcriptional regulator, MarR family</fullName>
    </submittedName>
</protein>
<sequence>MDPIAKLISSRYQYLMTSADRIRSLINRLARIDAAGGWVDNLNPAQSAALDYLARANRFSRAPSHVAEFLGTTRGTMSQTLKALARKGYIREDRRSGDQRAIFYTLTETGKSITQTPSEIGTVLAALDQSQASTLETALDATLRKALHVRAGRAFGQCKTCIFHSARPDHGYCALLDLPLQPGDSHLICVEHKAPSDDTS</sequence>
<dbReference type="Pfam" id="PF12802">
    <property type="entry name" value="MarR_2"/>
    <property type="match status" value="1"/>
</dbReference>
<geneLocation type="plasmid" evidence="6">
    <name>pp97_a</name>
</geneLocation>
<dbReference type="AlphaFoldDB" id="A0A1L3IAE5"/>
<dbReference type="GO" id="GO:0006950">
    <property type="term" value="P:response to stress"/>
    <property type="evidence" value="ECO:0007669"/>
    <property type="project" value="TreeGrafter"/>
</dbReference>
<dbReference type="RefSeq" id="WP_237029034.1">
    <property type="nucleotide sequence ID" value="NZ_CP016365.1"/>
</dbReference>
<keyword evidence="6" id="KW-1185">Reference proteome</keyword>
<dbReference type="GO" id="GO:0003700">
    <property type="term" value="F:DNA-binding transcription factor activity"/>
    <property type="evidence" value="ECO:0007669"/>
    <property type="project" value="InterPro"/>
</dbReference>
<proteinExistence type="predicted"/>
<keyword evidence="2" id="KW-0238">DNA-binding</keyword>
<dbReference type="PRINTS" id="PR00598">
    <property type="entry name" value="HTHMARR"/>
</dbReference>
<accession>A0A1L3IAE5</accession>
<dbReference type="PROSITE" id="PS01117">
    <property type="entry name" value="HTH_MARR_1"/>
    <property type="match status" value="1"/>
</dbReference>
<keyword evidence="1" id="KW-0805">Transcription regulation</keyword>
<feature type="domain" description="HTH marR-type" evidence="4">
    <location>
        <begin position="12"/>
        <end position="144"/>
    </location>
</feature>
<reference evidence="6" key="1">
    <citation type="submission" date="2016-07" db="EMBL/GenBank/DDBJ databases">
        <title>Phaeobacter portensis sp. nov., a tropodithietic acid producing bacterium isolated from a German harbor.</title>
        <authorList>
            <person name="Freese H.M."/>
            <person name="Bunk B."/>
            <person name="Breider S."/>
            <person name="Brinkhoff T."/>
        </authorList>
    </citation>
    <scope>NUCLEOTIDE SEQUENCE [LARGE SCALE GENOMIC DNA]</scope>
    <source>
        <strain evidence="6">P97</strain>
        <plasmid evidence="6">pp97_a</plasmid>
    </source>
</reference>
<name>A0A1L3IAE5_9RHOB</name>
<dbReference type="PROSITE" id="PS50995">
    <property type="entry name" value="HTH_MARR_2"/>
    <property type="match status" value="1"/>
</dbReference>
<dbReference type="SUPFAM" id="SSF46785">
    <property type="entry name" value="Winged helix' DNA-binding domain"/>
    <property type="match status" value="1"/>
</dbReference>
<dbReference type="Gene3D" id="1.10.10.10">
    <property type="entry name" value="Winged helix-like DNA-binding domain superfamily/Winged helix DNA-binding domain"/>
    <property type="match status" value="1"/>
</dbReference>